<accession>A0A670K2I3</accession>
<name>A0A670K2I3_PODMU</name>
<dbReference type="Proteomes" id="UP000472272">
    <property type="component" value="Unplaced"/>
</dbReference>
<comment type="subcellular location">
    <subcellularLocation>
        <location evidence="1">Membrane</location>
        <topology evidence="1">Multi-pass membrane protein</topology>
    </subcellularLocation>
</comment>
<proteinExistence type="inferred from homology"/>
<keyword evidence="3 8" id="KW-0812">Transmembrane</keyword>
<evidence type="ECO:0000256" key="4">
    <source>
        <dbReference type="ARBA" id="ARBA00022989"/>
    </source>
</evidence>
<organism evidence="9 10">
    <name type="scientific">Podarcis muralis</name>
    <name type="common">Wall lizard</name>
    <name type="synonym">Lacerta muralis</name>
    <dbReference type="NCBI Taxonomy" id="64176"/>
    <lineage>
        <taxon>Eukaryota</taxon>
        <taxon>Metazoa</taxon>
        <taxon>Chordata</taxon>
        <taxon>Craniata</taxon>
        <taxon>Vertebrata</taxon>
        <taxon>Euteleostomi</taxon>
        <taxon>Lepidosauria</taxon>
        <taxon>Squamata</taxon>
        <taxon>Bifurcata</taxon>
        <taxon>Unidentata</taxon>
        <taxon>Episquamata</taxon>
        <taxon>Laterata</taxon>
        <taxon>Lacertibaenia</taxon>
        <taxon>Lacertidae</taxon>
        <taxon>Podarcis</taxon>
    </lineage>
</organism>
<evidence type="ECO:0000256" key="1">
    <source>
        <dbReference type="ARBA" id="ARBA00004141"/>
    </source>
</evidence>
<sequence length="511" mass="56782">MEPGETSESICIGSGCQARQKLLNRLKTHTHTPHDFSSSPIDFCMFAPFFLFFKKGKEPPSLESCASNNAWKIYGTTGSKPACNPTVAKQEGSPLPLPTFYSELVWLVCLSSLRKRHRPALVVGGSRCCCPEHEPRAAQEDAPRPVAPAGHLALRARHYAPGLDSAAPQRDPPLRFCGTQNVTVGGYYPGVILGFGSFLGIIGSNLIENKRQMLVASIVFISFGVIAAFCCAIVDGVFAARHIDLRPLYAGRCHYYSKSTAQPEAVCHPQHRSPCTPKIKGNTCFCCDLYNCGRVEISGGYYEYIDVSSCQDIIHLYHLLWSATILNIVGLFLGIITAAILGGFKDMTPSLPAINCTVENARPTVSYYSRPQVTSYNTYYHSTPHLPPYSAYDFQVCWVKWLLCLLKRVICFFTEGVHHQAVMLQLPLFSMQSFMFHLLEDRKLFCLHLAVISPLFLAPNFTFFFFASLVKHISLFCSVSACLIVENLWAFSCYAASTPISSQMIWLTIKE</sequence>
<evidence type="ECO:0000256" key="5">
    <source>
        <dbReference type="ARBA" id="ARBA00023136"/>
    </source>
</evidence>
<feature type="transmembrane region" description="Helical" evidence="8">
    <location>
        <begin position="187"/>
        <end position="207"/>
    </location>
</feature>
<evidence type="ECO:0000313" key="9">
    <source>
        <dbReference type="Ensembl" id="ENSPMRP00000030355.1"/>
    </source>
</evidence>
<feature type="transmembrane region" description="Helical" evidence="8">
    <location>
        <begin position="444"/>
        <end position="467"/>
    </location>
</feature>
<feature type="transmembrane region" description="Helical" evidence="8">
    <location>
        <begin position="319"/>
        <end position="341"/>
    </location>
</feature>
<feature type="transmembrane region" description="Helical" evidence="8">
    <location>
        <begin position="214"/>
        <end position="239"/>
    </location>
</feature>
<dbReference type="AlphaFoldDB" id="A0A670K2I3"/>
<dbReference type="PANTHER" id="PTHR33721">
    <property type="entry name" value="TRANSMEMBRANE PROTEIN 255B-LIKE"/>
    <property type="match status" value="1"/>
</dbReference>
<dbReference type="Ensembl" id="ENSPMRT00000032187.1">
    <property type="protein sequence ID" value="ENSPMRP00000030355.1"/>
    <property type="gene ID" value="ENSPMRG00000019622.1"/>
</dbReference>
<comment type="similarity">
    <text evidence="2">Belongs to the TMEM255 family.</text>
</comment>
<evidence type="ECO:0000313" key="10">
    <source>
        <dbReference type="Proteomes" id="UP000472272"/>
    </source>
</evidence>
<keyword evidence="4 8" id="KW-1133">Transmembrane helix</keyword>
<evidence type="ECO:0000256" key="8">
    <source>
        <dbReference type="SAM" id="Phobius"/>
    </source>
</evidence>
<evidence type="ECO:0000256" key="3">
    <source>
        <dbReference type="ARBA" id="ARBA00022692"/>
    </source>
</evidence>
<dbReference type="Pfam" id="PF14967">
    <property type="entry name" value="FAM70"/>
    <property type="match status" value="1"/>
</dbReference>
<reference evidence="9" key="1">
    <citation type="submission" date="2025-08" db="UniProtKB">
        <authorList>
            <consortium name="Ensembl"/>
        </authorList>
    </citation>
    <scope>IDENTIFICATION</scope>
</reference>
<reference evidence="9" key="2">
    <citation type="submission" date="2025-09" db="UniProtKB">
        <authorList>
            <consortium name="Ensembl"/>
        </authorList>
    </citation>
    <scope>IDENTIFICATION</scope>
</reference>
<dbReference type="InterPro" id="IPR028014">
    <property type="entry name" value="TMEM255"/>
</dbReference>
<evidence type="ECO:0000256" key="2">
    <source>
        <dbReference type="ARBA" id="ARBA00007903"/>
    </source>
</evidence>
<keyword evidence="5 8" id="KW-0472">Membrane</keyword>
<keyword evidence="10" id="KW-1185">Reference proteome</keyword>
<protein>
    <recommendedName>
        <fullName evidence="6">Transmembrane protein 255A</fullName>
    </recommendedName>
    <alternativeName>
        <fullName evidence="7">Protein FAM70A</fullName>
    </alternativeName>
</protein>
<evidence type="ECO:0000256" key="6">
    <source>
        <dbReference type="ARBA" id="ARBA00039451"/>
    </source>
</evidence>
<dbReference type="GO" id="GO:0016020">
    <property type="term" value="C:membrane"/>
    <property type="evidence" value="ECO:0007669"/>
    <property type="project" value="UniProtKB-SubCell"/>
</dbReference>
<gene>
    <name evidence="9" type="primary">TMEM255A</name>
</gene>
<dbReference type="GeneTree" id="ENSGT00940000160471"/>
<evidence type="ECO:0000256" key="7">
    <source>
        <dbReference type="ARBA" id="ARBA00041817"/>
    </source>
</evidence>
<dbReference type="PANTHER" id="PTHR33721:SF1">
    <property type="entry name" value="TRANSMEMBRANE PROTEIN 255A"/>
    <property type="match status" value="1"/>
</dbReference>